<evidence type="ECO:0000313" key="1">
    <source>
        <dbReference type="EMBL" id="GAH86556.1"/>
    </source>
</evidence>
<proteinExistence type="predicted"/>
<dbReference type="EMBL" id="BARU01042587">
    <property type="protein sequence ID" value="GAH86556.1"/>
    <property type="molecule type" value="Genomic_DNA"/>
</dbReference>
<organism evidence="1">
    <name type="scientific">marine sediment metagenome</name>
    <dbReference type="NCBI Taxonomy" id="412755"/>
    <lineage>
        <taxon>unclassified sequences</taxon>
        <taxon>metagenomes</taxon>
        <taxon>ecological metagenomes</taxon>
    </lineage>
</organism>
<name>X1IVV6_9ZZZZ</name>
<protein>
    <submittedName>
        <fullName evidence="1">Uncharacterized protein</fullName>
    </submittedName>
</protein>
<accession>X1IVV6</accession>
<dbReference type="AlphaFoldDB" id="X1IVV6"/>
<sequence length="79" mass="8921">MREGVQDYTYLAMLRDELAKREAEDTASVKHARELLETLPDEVVGGWNPGTFKWASDRDRSGADTAREELLKALVELAK</sequence>
<comment type="caution">
    <text evidence="1">The sequence shown here is derived from an EMBL/GenBank/DDBJ whole genome shotgun (WGS) entry which is preliminary data.</text>
</comment>
<reference evidence="1" key="1">
    <citation type="journal article" date="2014" name="Front. Microbiol.">
        <title>High frequency of phylogenetically diverse reductive dehalogenase-homologous genes in deep subseafloor sedimentary metagenomes.</title>
        <authorList>
            <person name="Kawai M."/>
            <person name="Futagami T."/>
            <person name="Toyoda A."/>
            <person name="Takaki Y."/>
            <person name="Nishi S."/>
            <person name="Hori S."/>
            <person name="Arai W."/>
            <person name="Tsubouchi T."/>
            <person name="Morono Y."/>
            <person name="Uchiyama I."/>
            <person name="Ito T."/>
            <person name="Fujiyama A."/>
            <person name="Inagaki F."/>
            <person name="Takami H."/>
        </authorList>
    </citation>
    <scope>NUCLEOTIDE SEQUENCE</scope>
    <source>
        <strain evidence="1">Expedition CK06-06</strain>
    </source>
</reference>
<gene>
    <name evidence="1" type="ORF">S03H2_65409</name>
</gene>